<evidence type="ECO:0000259" key="2">
    <source>
        <dbReference type="Pfam" id="PF06580"/>
    </source>
</evidence>
<feature type="transmembrane region" description="Helical" evidence="1">
    <location>
        <begin position="65"/>
        <end position="89"/>
    </location>
</feature>
<feature type="transmembrane region" description="Helical" evidence="1">
    <location>
        <begin position="35"/>
        <end position="53"/>
    </location>
</feature>
<dbReference type="OrthoDB" id="9809908at2"/>
<dbReference type="PANTHER" id="PTHR34220:SF7">
    <property type="entry name" value="SENSOR HISTIDINE KINASE YPDA"/>
    <property type="match status" value="1"/>
</dbReference>
<name>A0A3B0C146_9FLAO</name>
<feature type="domain" description="Signal transduction histidine kinase internal region" evidence="2">
    <location>
        <begin position="141"/>
        <end position="219"/>
    </location>
</feature>
<dbReference type="RefSeq" id="WP_120712643.1">
    <property type="nucleotide sequence ID" value="NZ_CANMKH010000007.1"/>
</dbReference>
<dbReference type="GO" id="GO:0000155">
    <property type="term" value="F:phosphorelay sensor kinase activity"/>
    <property type="evidence" value="ECO:0007669"/>
    <property type="project" value="InterPro"/>
</dbReference>
<evidence type="ECO:0000313" key="3">
    <source>
        <dbReference type="EMBL" id="RKN79835.1"/>
    </source>
</evidence>
<keyword evidence="3" id="KW-0418">Kinase</keyword>
<keyword evidence="3" id="KW-0808">Transferase</keyword>
<dbReference type="InterPro" id="IPR050640">
    <property type="entry name" value="Bact_2-comp_sensor_kinase"/>
</dbReference>
<dbReference type="Proteomes" id="UP000276603">
    <property type="component" value="Unassembled WGS sequence"/>
</dbReference>
<keyword evidence="1" id="KW-0812">Transmembrane</keyword>
<dbReference type="EMBL" id="RBCJ01000003">
    <property type="protein sequence ID" value="RKN79835.1"/>
    <property type="molecule type" value="Genomic_DNA"/>
</dbReference>
<dbReference type="GO" id="GO:0016020">
    <property type="term" value="C:membrane"/>
    <property type="evidence" value="ECO:0007669"/>
    <property type="project" value="InterPro"/>
</dbReference>
<dbReference type="InterPro" id="IPR036890">
    <property type="entry name" value="HATPase_C_sf"/>
</dbReference>
<reference evidence="3 4" key="1">
    <citation type="submission" date="2018-10" db="EMBL/GenBank/DDBJ databases">
        <title>Ulvibacterium marinum gen. nov., sp. nov., a novel marine bacterium of the family Flavobacteriaceae, isolated from a culture of the green alga Ulva prolifera.</title>
        <authorList>
            <person name="Zhang Z."/>
        </authorList>
    </citation>
    <scope>NUCLEOTIDE SEQUENCE [LARGE SCALE GENOMIC DNA]</scope>
    <source>
        <strain evidence="3 4">CCMM003</strain>
    </source>
</reference>
<sequence>MISRKELFFQIVLHILVLLFYSFDRNDPGIDGFQIWSFLSYALAAAFITYYLMPRFLYRKKQWAFFGWVALVIFAVILIEEFILEQIFFAGTRRARIFPGIYFALFDVLPIIVILSGFKFGWDVLQKQRQIDELTSTIQESELQFLRSQINPHFLFNNLNNLYSHALENSAKTPEIILELSGVLRYMLYECKEKFVPLAKEIEQLHNFVKLNKLQIEERGKVNFNTQNIASDHKIAPLILIVFIENAFKHSQSGQSSNITIDIDLRLEGDTLKFYCKNNFKASEALDTVAKGIGLENVKKRLELLYPNKHRLDINRKDENFEVHLELELEKTKAQ</sequence>
<evidence type="ECO:0000256" key="1">
    <source>
        <dbReference type="SAM" id="Phobius"/>
    </source>
</evidence>
<keyword evidence="1" id="KW-0472">Membrane</keyword>
<feature type="transmembrane region" description="Helical" evidence="1">
    <location>
        <begin position="101"/>
        <end position="122"/>
    </location>
</feature>
<evidence type="ECO:0000313" key="4">
    <source>
        <dbReference type="Proteomes" id="UP000276603"/>
    </source>
</evidence>
<dbReference type="Gene3D" id="3.30.565.10">
    <property type="entry name" value="Histidine kinase-like ATPase, C-terminal domain"/>
    <property type="match status" value="1"/>
</dbReference>
<organism evidence="3 4">
    <name type="scientific">Ulvibacterium marinum</name>
    <dbReference type="NCBI Taxonomy" id="2419782"/>
    <lineage>
        <taxon>Bacteria</taxon>
        <taxon>Pseudomonadati</taxon>
        <taxon>Bacteroidota</taxon>
        <taxon>Flavobacteriia</taxon>
        <taxon>Flavobacteriales</taxon>
        <taxon>Flavobacteriaceae</taxon>
        <taxon>Ulvibacterium</taxon>
    </lineage>
</organism>
<gene>
    <name evidence="3" type="ORF">D7Z94_16300</name>
</gene>
<feature type="transmembrane region" description="Helical" evidence="1">
    <location>
        <begin position="7"/>
        <end position="23"/>
    </location>
</feature>
<comment type="caution">
    <text evidence="3">The sequence shown here is derived from an EMBL/GenBank/DDBJ whole genome shotgun (WGS) entry which is preliminary data.</text>
</comment>
<dbReference type="Pfam" id="PF06580">
    <property type="entry name" value="His_kinase"/>
    <property type="match status" value="1"/>
</dbReference>
<keyword evidence="4" id="KW-1185">Reference proteome</keyword>
<keyword evidence="1" id="KW-1133">Transmembrane helix</keyword>
<proteinExistence type="predicted"/>
<protein>
    <submittedName>
        <fullName evidence="3">Histidine kinase</fullName>
    </submittedName>
</protein>
<accession>A0A3B0C146</accession>
<dbReference type="PANTHER" id="PTHR34220">
    <property type="entry name" value="SENSOR HISTIDINE KINASE YPDA"/>
    <property type="match status" value="1"/>
</dbReference>
<dbReference type="InterPro" id="IPR010559">
    <property type="entry name" value="Sig_transdc_His_kin_internal"/>
</dbReference>
<dbReference type="AlphaFoldDB" id="A0A3B0C146"/>